<dbReference type="Proteomes" id="UP000063699">
    <property type="component" value="Chromosome"/>
</dbReference>
<dbReference type="Pfam" id="PF00293">
    <property type="entry name" value="NUDIX"/>
    <property type="match status" value="1"/>
</dbReference>
<keyword evidence="2" id="KW-0378">Hydrolase</keyword>
<dbReference type="STRING" id="860235.AOZ06_31005"/>
<dbReference type="SUPFAM" id="SSF55811">
    <property type="entry name" value="Nudix"/>
    <property type="match status" value="1"/>
</dbReference>
<reference evidence="4 5" key="1">
    <citation type="submission" date="2015-07" db="EMBL/GenBank/DDBJ databases">
        <title>Genome sequencing of Kibdelosporangium phytohabitans.</title>
        <authorList>
            <person name="Qin S."/>
            <person name="Xing K."/>
        </authorList>
    </citation>
    <scope>NUCLEOTIDE SEQUENCE [LARGE SCALE GENOMIC DNA]</scope>
    <source>
        <strain evidence="4 5">KLBMP1111</strain>
    </source>
</reference>
<dbReference type="RefSeq" id="WP_054292638.1">
    <property type="nucleotide sequence ID" value="NZ_CP012752.1"/>
</dbReference>
<feature type="domain" description="Nudix hydrolase" evidence="3">
    <location>
        <begin position="10"/>
        <end position="142"/>
    </location>
</feature>
<dbReference type="CDD" id="cd04683">
    <property type="entry name" value="NUDIX_Hydrolase"/>
    <property type="match status" value="1"/>
</dbReference>
<dbReference type="EMBL" id="CP012752">
    <property type="protein sequence ID" value="ALG10735.1"/>
    <property type="molecule type" value="Genomic_DNA"/>
</dbReference>
<dbReference type="InterPro" id="IPR015797">
    <property type="entry name" value="NUDIX_hydrolase-like_dom_sf"/>
</dbReference>
<dbReference type="PANTHER" id="PTHR43046">
    <property type="entry name" value="GDP-MANNOSE MANNOSYL HYDROLASE"/>
    <property type="match status" value="1"/>
</dbReference>
<dbReference type="PROSITE" id="PS51462">
    <property type="entry name" value="NUDIX"/>
    <property type="match status" value="1"/>
</dbReference>
<keyword evidence="5" id="KW-1185">Reference proteome</keyword>
<organism evidence="4 5">
    <name type="scientific">Kibdelosporangium phytohabitans</name>
    <dbReference type="NCBI Taxonomy" id="860235"/>
    <lineage>
        <taxon>Bacteria</taxon>
        <taxon>Bacillati</taxon>
        <taxon>Actinomycetota</taxon>
        <taxon>Actinomycetes</taxon>
        <taxon>Pseudonocardiales</taxon>
        <taxon>Pseudonocardiaceae</taxon>
        <taxon>Kibdelosporangium</taxon>
    </lineage>
</organism>
<evidence type="ECO:0000256" key="1">
    <source>
        <dbReference type="ARBA" id="ARBA00001946"/>
    </source>
</evidence>
<accession>A0A0N7F486</accession>
<dbReference type="GO" id="GO:0016787">
    <property type="term" value="F:hydrolase activity"/>
    <property type="evidence" value="ECO:0007669"/>
    <property type="project" value="UniProtKB-KW"/>
</dbReference>
<dbReference type="InterPro" id="IPR000086">
    <property type="entry name" value="NUDIX_hydrolase_dom"/>
</dbReference>
<evidence type="ECO:0000256" key="2">
    <source>
        <dbReference type="ARBA" id="ARBA00022801"/>
    </source>
</evidence>
<gene>
    <name evidence="4" type="ORF">AOZ06_31005</name>
</gene>
<dbReference type="AlphaFoldDB" id="A0A0N7F486"/>
<protein>
    <recommendedName>
        <fullName evidence="3">Nudix hydrolase domain-containing protein</fullName>
    </recommendedName>
</protein>
<evidence type="ECO:0000313" key="4">
    <source>
        <dbReference type="EMBL" id="ALG10735.1"/>
    </source>
</evidence>
<comment type="cofactor">
    <cofactor evidence="1">
        <name>Mg(2+)</name>
        <dbReference type="ChEBI" id="CHEBI:18420"/>
    </cofactor>
</comment>
<name>A0A0N7F486_9PSEU</name>
<evidence type="ECO:0000313" key="5">
    <source>
        <dbReference type="Proteomes" id="UP000063699"/>
    </source>
</evidence>
<sequence>MNQTPAGEGERHRSVVDVHLVLVRGGCVLLGRRAGTGFADGLLHLVSGHLESGEDVVAATMREAEEEIGVLVAREDLECVHVMHHRHGQDARVGFFFRATRWSGQPVNREPGKCSELVWCPIDDLPADVVAYPADAIRRIGKGEPFSLHGW</sequence>
<dbReference type="PANTHER" id="PTHR43046:SF16">
    <property type="entry name" value="ADP-RIBOSE PYROPHOSPHATASE YJHB-RELATED"/>
    <property type="match status" value="1"/>
</dbReference>
<dbReference type="Gene3D" id="3.90.79.10">
    <property type="entry name" value="Nucleoside Triphosphate Pyrophosphohydrolase"/>
    <property type="match status" value="1"/>
</dbReference>
<dbReference type="OrthoDB" id="21342at2"/>
<proteinExistence type="predicted"/>
<dbReference type="KEGG" id="kphy:AOZ06_31005"/>
<evidence type="ECO:0000259" key="3">
    <source>
        <dbReference type="PROSITE" id="PS51462"/>
    </source>
</evidence>